<dbReference type="Pfam" id="PF01391">
    <property type="entry name" value="Collagen"/>
    <property type="match status" value="2"/>
</dbReference>
<evidence type="ECO:0000256" key="8">
    <source>
        <dbReference type="ARBA" id="ARBA00023180"/>
    </source>
</evidence>
<keyword evidence="16" id="KW-1185">Reference proteome</keyword>
<dbReference type="PRINTS" id="PR00453">
    <property type="entry name" value="VWFADOMAIN"/>
</dbReference>
<dbReference type="GeneID" id="101731976"/>
<feature type="compositionally biased region" description="Gly residues" evidence="11">
    <location>
        <begin position="1079"/>
        <end position="1088"/>
    </location>
</feature>
<evidence type="ECO:0000256" key="5">
    <source>
        <dbReference type="ARBA" id="ARBA00022737"/>
    </source>
</evidence>
<dbReference type="Gene3D" id="2.60.120.200">
    <property type="match status" value="1"/>
</dbReference>
<dbReference type="SUPFAM" id="SSF53300">
    <property type="entry name" value="vWA-like"/>
    <property type="match status" value="1"/>
</dbReference>
<dbReference type="InterPro" id="IPR048287">
    <property type="entry name" value="TSPN-like_N"/>
</dbReference>
<dbReference type="CDD" id="cd01482">
    <property type="entry name" value="vWA_collagen_alphaI-XII-like"/>
    <property type="match status" value="1"/>
</dbReference>
<keyword evidence="4 12" id="KW-0732">Signal</keyword>
<sequence length="1361" mass="143642">MKNGAALLLVITMAMARIRWSSQTQGPPRLRLAVLSEDRLQMKWKEAEGLSSGYKVLVKPVTGDPEQEVMLKTKTPKVTVGGLAPEKEYILQIHVIQGGQDVLLAKRRFIIEDLKAQGRGSKKPDEEGPVVPRPNETVNSPTLEAGLGASDREAEQVLPPAKGSQSPEWKKLSPANSTLPPRTAQRNQSQADRELLETPGPPKKGWGPQYLCDTVLEWDIVLLIDSSWSVGRTNFRLVKNFLGGILSPLPISRDKIRIGASQYSGEPHTEWDLNAYGSKAEVLEAVKRLKYRGGNTFTGLALTHVLEENLRAAAGAREHAGKVLVLLTDGKSQDDAISVAQMLKEAGIYIFTIGVKNADEVELREMASGPPDLTVHIVADFPLLSPLVGQVARALCVRLKVKRREEELGAHSVALQDLADPHPSPTHLVVSEVTAKSMRLSWTPPHHQVRKYRIVYYPSRGGTPQEVVLDGAASTSVLSNLTSRTDYLVSVFPIYGSGVGSGLRGITSTLPLPAPRSLEAEQVTDTTIGLRWHASEEAAQYLVLCAAQSDPVEKASEVKVAGTEVLLSGLAPSTHYSLTVYAVSGDEMSDPSFLQQITEPPVPPRDLRFSEVAHSSVAVHWQSPSSDGKPHRVSYSPAPGSSGRQEEEVPGGSSSVTLKSLLSQTFYSVTVTGWHGGAVTGNVTTLKVPPPTGLSVTHLSGDRAKATWDQGEPDVTSYLIKWMPLSGGKLSQVSVPGGQKMALLSGMEYNTEYQVSISALYVDGALSDASSGRYRTEVLPGKLPAEHGALFPVMPDGTCPRANMEDGADALLGYNMMAAFSLDEKRYASVSGVSIGAFVLGGARIYTLSESAELTIWTRDFHPGGIPPEHTLSFLLRLPPYSAREPFSIWQITDEDFQPVLGVILNPTEKSLTYFNPGPEGSVQQVTFLQHEVQRIFYGNFHKVQVAVGRGAVRLYIDCQKVAEKSIRGMGHVTTRGFEMLGKLTRTRGLRSGSAAIQLQSFWIICGDDWPERDTCCDVLGKRDESTCPAPPASCTCSSAEAGPPGLPGPPGPAGLRGAKGEQGHPGPKGEPGNRGPWGLDGPGGHLGSPGLQGTSATGPMGPPGIKGEKGDTGSPGLQGLPGAEGMLGRDGIMGPKGIRGVEGTTGLPGPPGPRGLPGVSGIKGTPGDKGPVGAVGPTGLPGPRGEKGEKGEPQSAATIYHLVNQVCERLIQAHMMKLDTVVGEPERQPVPVWDEHLRRGEPGPPGLPGPPGERGELGVIGESGQPAGNGYPGERGEQGPKGGKGDTLSGRDGPQGAPGASAPPGTEVFGKPGPIGSPGIQGPSGAPGSNGQQGPPGLPGICDSAPCNVADTGGSVDLIP</sequence>
<reference evidence="15" key="1">
    <citation type="journal article" date="2010" name="Science">
        <title>The genome of the Western clawed frog Xenopus tropicalis.</title>
        <authorList>
            <person name="Hellsten U."/>
            <person name="Harland R.M."/>
            <person name="Gilchrist M.J."/>
            <person name="Hendrix D."/>
            <person name="Jurka J."/>
            <person name="Kapitonov V."/>
            <person name="Ovcharenko I."/>
            <person name="Putnam N.H."/>
            <person name="Shu S."/>
            <person name="Taher L."/>
            <person name="Blitz I.L."/>
            <person name="Blumberg B."/>
            <person name="Dichmann D.S."/>
            <person name="Dubchak I."/>
            <person name="Amaya E."/>
            <person name="Detter J.C."/>
            <person name="Fletcher R."/>
            <person name="Gerhard D.S."/>
            <person name="Goodstein D."/>
            <person name="Graves T."/>
            <person name="Grigoriev I.V."/>
            <person name="Grimwood J."/>
            <person name="Kawashima T."/>
            <person name="Lindquist E."/>
            <person name="Lucas S.M."/>
            <person name="Mead P.E."/>
            <person name="Mitros T."/>
            <person name="Ogino H."/>
            <person name="Ohta Y."/>
            <person name="Poliakov A.V."/>
            <person name="Pollet N."/>
            <person name="Robert J."/>
            <person name="Salamov A."/>
            <person name="Sater A.K."/>
            <person name="Schmutz J."/>
            <person name="Terry A."/>
            <person name="Vize P.D."/>
            <person name="Warren W.C."/>
            <person name="Wells D."/>
            <person name="Wills A."/>
            <person name="Wilson R.K."/>
            <person name="Zimmerman L.B."/>
            <person name="Zorn A.M."/>
            <person name="Grainger R."/>
            <person name="Grammer T."/>
            <person name="Khokha M.K."/>
            <person name="Richardson P.M."/>
            <person name="Rokhsar D.S."/>
        </authorList>
    </citation>
    <scope>NUCLEOTIDE SEQUENCE [LARGE SCALE GENOMIC DNA]</scope>
    <source>
        <strain evidence="15">Nigerian</strain>
    </source>
</reference>
<feature type="region of interest" description="Disordered" evidence="11">
    <location>
        <begin position="1236"/>
        <end position="1344"/>
    </location>
</feature>
<protein>
    <submittedName>
        <fullName evidence="17">Collagen alpha-1(XX) chain isoform X1</fullName>
    </submittedName>
    <submittedName>
        <fullName evidence="15">Collagen, type XX, alpha 1</fullName>
    </submittedName>
</protein>
<dbReference type="InterPro" id="IPR008160">
    <property type="entry name" value="Collagen"/>
</dbReference>
<dbReference type="Gene3D" id="3.40.50.410">
    <property type="entry name" value="von Willebrand factor, type A domain"/>
    <property type="match status" value="1"/>
</dbReference>
<evidence type="ECO:0000313" key="16">
    <source>
        <dbReference type="Proteomes" id="UP000008143"/>
    </source>
</evidence>
<feature type="domain" description="Fibronectin type-III" evidence="14">
    <location>
        <begin position="424"/>
        <end position="513"/>
    </location>
</feature>
<evidence type="ECO:0000256" key="1">
    <source>
        <dbReference type="ARBA" id="ARBA00004498"/>
    </source>
</evidence>
<dbReference type="InterPro" id="IPR036116">
    <property type="entry name" value="FN3_sf"/>
</dbReference>
<dbReference type="AGR" id="Xenbase:XB-GENE-6047460"/>
<evidence type="ECO:0000313" key="15">
    <source>
        <dbReference type="Ensembl" id="ENSXETP00000113698"/>
    </source>
</evidence>
<evidence type="ECO:0000256" key="10">
    <source>
        <dbReference type="ARBA" id="ARBA00049648"/>
    </source>
</evidence>
<keyword evidence="3" id="KW-0272">Extracellular matrix</keyword>
<dbReference type="CTD" id="57642"/>
<evidence type="ECO:0000259" key="14">
    <source>
        <dbReference type="PROSITE" id="PS50853"/>
    </source>
</evidence>
<dbReference type="PANTHER" id="PTHR24020">
    <property type="entry name" value="COLLAGEN ALPHA"/>
    <property type="match status" value="1"/>
</dbReference>
<evidence type="ECO:0000256" key="3">
    <source>
        <dbReference type="ARBA" id="ARBA00022530"/>
    </source>
</evidence>
<dbReference type="InterPro" id="IPR013783">
    <property type="entry name" value="Ig-like_fold"/>
</dbReference>
<feature type="region of interest" description="Disordered" evidence="11">
    <location>
        <begin position="1030"/>
        <end position="1195"/>
    </location>
</feature>
<dbReference type="OrthoDB" id="18894at2759"/>
<keyword evidence="6" id="KW-0130">Cell adhesion</keyword>
<dbReference type="SMART" id="SM00210">
    <property type="entry name" value="TSPN"/>
    <property type="match status" value="1"/>
</dbReference>
<dbReference type="OMA" id="DISGCYG"/>
<dbReference type="InterPro" id="IPR003961">
    <property type="entry name" value="FN3_dom"/>
</dbReference>
<name>A0A803K045_XENTR</name>
<dbReference type="FunFam" id="3.40.50.410:FF:000001">
    <property type="entry name" value="Collagen, type XII, alpha 1"/>
    <property type="match status" value="1"/>
</dbReference>
<evidence type="ECO:0000256" key="7">
    <source>
        <dbReference type="ARBA" id="ARBA00023119"/>
    </source>
</evidence>
<feature type="compositionally biased region" description="Low complexity" evidence="11">
    <location>
        <begin position="1295"/>
        <end position="1330"/>
    </location>
</feature>
<dbReference type="GeneTree" id="ENSGT00940000153769"/>
<feature type="domain" description="Fibronectin type-III" evidence="14">
    <location>
        <begin position="692"/>
        <end position="781"/>
    </location>
</feature>
<feature type="domain" description="Fibronectin type-III" evidence="14">
    <location>
        <begin position="603"/>
        <end position="691"/>
    </location>
</feature>
<feature type="signal peptide" evidence="12">
    <location>
        <begin position="1"/>
        <end position="16"/>
    </location>
</feature>
<feature type="region of interest" description="Disordered" evidence="11">
    <location>
        <begin position="118"/>
        <end position="206"/>
    </location>
</feature>
<reference evidence="17" key="3">
    <citation type="submission" date="2025-04" db="UniProtKB">
        <authorList>
            <consortium name="RefSeq"/>
        </authorList>
    </citation>
    <scope>IDENTIFICATION</scope>
    <source>
        <strain evidence="17">Nigerian</strain>
        <tissue evidence="17">Liver and blood</tissue>
    </source>
</reference>
<organism evidence="15">
    <name type="scientific">Xenopus tropicalis</name>
    <name type="common">Western clawed frog</name>
    <name type="synonym">Silurana tropicalis</name>
    <dbReference type="NCBI Taxonomy" id="8364"/>
    <lineage>
        <taxon>Eukaryota</taxon>
        <taxon>Metazoa</taxon>
        <taxon>Chordata</taxon>
        <taxon>Craniata</taxon>
        <taxon>Vertebrata</taxon>
        <taxon>Euteleostomi</taxon>
        <taxon>Amphibia</taxon>
        <taxon>Batrachia</taxon>
        <taxon>Anura</taxon>
        <taxon>Pipoidea</taxon>
        <taxon>Pipidae</taxon>
        <taxon>Xenopodinae</taxon>
        <taxon>Xenopus</taxon>
        <taxon>Silurana</taxon>
    </lineage>
</organism>
<dbReference type="RefSeq" id="XP_031750574.1">
    <property type="nucleotide sequence ID" value="XM_031894714.1"/>
</dbReference>
<evidence type="ECO:0000313" key="18">
    <source>
        <dbReference type="Xenbase" id="XB-GENE-6047460"/>
    </source>
</evidence>
<feature type="chain" id="PRO_5044663031" evidence="12">
    <location>
        <begin position="17"/>
        <end position="1361"/>
    </location>
</feature>
<evidence type="ECO:0000256" key="12">
    <source>
        <dbReference type="SAM" id="SignalP"/>
    </source>
</evidence>
<feature type="region of interest" description="Disordered" evidence="11">
    <location>
        <begin position="620"/>
        <end position="654"/>
    </location>
</feature>
<feature type="domain" description="VWFA" evidence="13">
    <location>
        <begin position="219"/>
        <end position="391"/>
    </location>
</feature>
<dbReference type="GO" id="GO:0007155">
    <property type="term" value="P:cell adhesion"/>
    <property type="evidence" value="ECO:0007669"/>
    <property type="project" value="UniProtKB-KW"/>
</dbReference>
<dbReference type="KEGG" id="xtr:101731976"/>
<dbReference type="Xenbase" id="XB-GENE-6047460">
    <property type="gene designation" value="col20a1"/>
</dbReference>
<feature type="compositionally biased region" description="Polar residues" evidence="11">
    <location>
        <begin position="174"/>
        <end position="190"/>
    </location>
</feature>
<proteinExistence type="inferred from homology"/>
<feature type="domain" description="Fibronectin type-III" evidence="14">
    <location>
        <begin position="514"/>
        <end position="602"/>
    </location>
</feature>
<dbReference type="Pfam" id="PF00092">
    <property type="entry name" value="VWA"/>
    <property type="match status" value="1"/>
</dbReference>
<gene>
    <name evidence="15 17 18" type="primary">col20a1</name>
</gene>
<dbReference type="Pfam" id="PF00041">
    <property type="entry name" value="fn3"/>
    <property type="match status" value="4"/>
</dbReference>
<dbReference type="InterPro" id="IPR013320">
    <property type="entry name" value="ConA-like_dom_sf"/>
</dbReference>
<keyword evidence="7 17" id="KW-0176">Collagen</keyword>
<dbReference type="InterPro" id="IPR050525">
    <property type="entry name" value="ECM_Assembly_Org"/>
</dbReference>
<dbReference type="InterPro" id="IPR002035">
    <property type="entry name" value="VWF_A"/>
</dbReference>
<dbReference type="Reactome" id="R-XTR-1650814">
    <property type="pathway name" value="Collagen biosynthesis and modifying enzymes"/>
</dbReference>
<feature type="compositionally biased region" description="Pro residues" evidence="11">
    <location>
        <begin position="1243"/>
        <end position="1252"/>
    </location>
</feature>
<comment type="subcellular location">
    <subcellularLocation>
        <location evidence="1">Secreted</location>
        <location evidence="1">Extracellular space</location>
        <location evidence="1">Extracellular matrix</location>
    </subcellularLocation>
</comment>
<dbReference type="Proteomes" id="UP000008143">
    <property type="component" value="Chromosome 10"/>
</dbReference>
<evidence type="ECO:0000313" key="17">
    <source>
        <dbReference type="RefSeq" id="XP_031750574.1"/>
    </source>
</evidence>
<evidence type="ECO:0000256" key="11">
    <source>
        <dbReference type="SAM" id="MobiDB-lite"/>
    </source>
</evidence>
<keyword evidence="2" id="KW-0964">Secreted</keyword>
<dbReference type="PANTHER" id="PTHR24020:SF39">
    <property type="entry name" value="COLLAGEN ALPHA-1(XX) CHAIN"/>
    <property type="match status" value="1"/>
</dbReference>
<accession>A0A803K045</accession>
<evidence type="ECO:0000256" key="2">
    <source>
        <dbReference type="ARBA" id="ARBA00022525"/>
    </source>
</evidence>
<evidence type="ECO:0000259" key="13">
    <source>
        <dbReference type="PROSITE" id="PS50234"/>
    </source>
</evidence>
<evidence type="ECO:0000256" key="9">
    <source>
        <dbReference type="ARBA" id="ARBA00023278"/>
    </source>
</evidence>
<dbReference type="CDD" id="cd00063">
    <property type="entry name" value="FN3"/>
    <property type="match status" value="5"/>
</dbReference>
<dbReference type="InterPro" id="IPR036465">
    <property type="entry name" value="vWFA_dom_sf"/>
</dbReference>
<keyword evidence="9" id="KW-0379">Hydroxylation</keyword>
<dbReference type="Reactome" id="R-XTR-8948216">
    <property type="pathway name" value="Collagen chain trimerization"/>
</dbReference>
<dbReference type="Gene3D" id="2.60.40.10">
    <property type="entry name" value="Immunoglobulins"/>
    <property type="match status" value="5"/>
</dbReference>
<dbReference type="SUPFAM" id="SSF49899">
    <property type="entry name" value="Concanavalin A-like lectins/glucanases"/>
    <property type="match status" value="1"/>
</dbReference>
<dbReference type="FunFam" id="2.60.40.10:FF:000234">
    <property type="entry name" value="Collagen, type XII, alpha 1"/>
    <property type="match status" value="1"/>
</dbReference>
<keyword evidence="8" id="KW-0325">Glycoprotein</keyword>
<evidence type="ECO:0000256" key="4">
    <source>
        <dbReference type="ARBA" id="ARBA00022729"/>
    </source>
</evidence>
<reference evidence="15" key="2">
    <citation type="submission" date="2021-03" db="UniProtKB">
        <authorList>
            <consortium name="Ensembl"/>
        </authorList>
    </citation>
    <scope>IDENTIFICATION</scope>
</reference>
<evidence type="ECO:0000256" key="6">
    <source>
        <dbReference type="ARBA" id="ARBA00022889"/>
    </source>
</evidence>
<dbReference type="PROSITE" id="PS50234">
    <property type="entry name" value="VWFA"/>
    <property type="match status" value="1"/>
</dbReference>
<dbReference type="PROSITE" id="PS50853">
    <property type="entry name" value="FN3"/>
    <property type="match status" value="4"/>
</dbReference>
<dbReference type="Ensembl" id="ENSXETT00000116937">
    <property type="protein sequence ID" value="ENSXETP00000113698"/>
    <property type="gene ID" value="ENSXETG00000043980"/>
</dbReference>
<dbReference type="SMART" id="SM00327">
    <property type="entry name" value="VWA"/>
    <property type="match status" value="1"/>
</dbReference>
<keyword evidence="5" id="KW-0677">Repeat</keyword>
<dbReference type="SUPFAM" id="SSF49265">
    <property type="entry name" value="Fibronectin type III"/>
    <property type="match status" value="3"/>
</dbReference>
<dbReference type="FunFam" id="2.60.40.10:FF:000953">
    <property type="entry name" value="Collagen, type XX, alpha 1"/>
    <property type="match status" value="1"/>
</dbReference>
<comment type="similarity">
    <text evidence="10">Belongs to the fibril-associated collagens with interrupted helices (FACIT) family.</text>
</comment>
<dbReference type="GO" id="GO:0005581">
    <property type="term" value="C:collagen trimer"/>
    <property type="evidence" value="ECO:0007669"/>
    <property type="project" value="UniProtKB-KW"/>
</dbReference>
<dbReference type="SMART" id="SM00060">
    <property type="entry name" value="FN3"/>
    <property type="match status" value="5"/>
</dbReference>